<evidence type="ECO:0000256" key="1">
    <source>
        <dbReference type="SAM" id="MobiDB-lite"/>
    </source>
</evidence>
<accession>A0A3N4KI71</accession>
<keyword evidence="4" id="KW-1185">Reference proteome</keyword>
<gene>
    <name evidence="3" type="ORF">P167DRAFT_577595</name>
</gene>
<dbReference type="STRING" id="1392247.A0A3N4KI71"/>
<dbReference type="Pfam" id="PF14420">
    <property type="entry name" value="Clr5"/>
    <property type="match status" value="1"/>
</dbReference>
<feature type="region of interest" description="Disordered" evidence="1">
    <location>
        <begin position="181"/>
        <end position="235"/>
    </location>
</feature>
<protein>
    <recommendedName>
        <fullName evidence="2">Clr5 domain-containing protein</fullName>
    </recommendedName>
</protein>
<dbReference type="PANTHER" id="PTHR38788">
    <property type="entry name" value="CLR5 DOMAIN-CONTAINING PROTEIN"/>
    <property type="match status" value="1"/>
</dbReference>
<proteinExistence type="predicted"/>
<dbReference type="InParanoid" id="A0A3N4KI71"/>
<dbReference type="PANTHER" id="PTHR38788:SF3">
    <property type="entry name" value="CLR5 DOMAIN-CONTAINING PROTEIN"/>
    <property type="match status" value="1"/>
</dbReference>
<evidence type="ECO:0000313" key="4">
    <source>
        <dbReference type="Proteomes" id="UP000277580"/>
    </source>
</evidence>
<dbReference type="OrthoDB" id="539213at2759"/>
<evidence type="ECO:0000313" key="3">
    <source>
        <dbReference type="EMBL" id="RPB09118.1"/>
    </source>
</evidence>
<feature type="domain" description="Clr5" evidence="2">
    <location>
        <begin position="19"/>
        <end position="70"/>
    </location>
</feature>
<feature type="compositionally biased region" description="Basic and acidic residues" evidence="1">
    <location>
        <begin position="217"/>
        <end position="226"/>
    </location>
</feature>
<sequence>MYQYPVLAATPQRPRVYTKEEWEEKRPVFVELYSQDYTLATVRELMAADHGFYATEAQYKKKIKAWGLEKNIDKTTALGILRKERKRKYVEDKETTFIYKVDEPPAVDYETTANSSQDPQIVNKGGVDSERPHMDCISLITHEINKAGLGNEVLDQQANTGRALDCGKTLDNKTQHDYSVKQTFSGQQRQSQRSFNTSSPAPLIPALEEQPIQIHNSSDEGNKIIELDADLGSDE</sequence>
<dbReference type="InterPro" id="IPR025676">
    <property type="entry name" value="Clr5_dom"/>
</dbReference>
<evidence type="ECO:0000259" key="2">
    <source>
        <dbReference type="Pfam" id="PF14420"/>
    </source>
</evidence>
<reference evidence="3 4" key="1">
    <citation type="journal article" date="2018" name="Nat. Ecol. Evol.">
        <title>Pezizomycetes genomes reveal the molecular basis of ectomycorrhizal truffle lifestyle.</title>
        <authorList>
            <person name="Murat C."/>
            <person name="Payen T."/>
            <person name="Noel B."/>
            <person name="Kuo A."/>
            <person name="Morin E."/>
            <person name="Chen J."/>
            <person name="Kohler A."/>
            <person name="Krizsan K."/>
            <person name="Balestrini R."/>
            <person name="Da Silva C."/>
            <person name="Montanini B."/>
            <person name="Hainaut M."/>
            <person name="Levati E."/>
            <person name="Barry K.W."/>
            <person name="Belfiori B."/>
            <person name="Cichocki N."/>
            <person name="Clum A."/>
            <person name="Dockter R.B."/>
            <person name="Fauchery L."/>
            <person name="Guy J."/>
            <person name="Iotti M."/>
            <person name="Le Tacon F."/>
            <person name="Lindquist E.A."/>
            <person name="Lipzen A."/>
            <person name="Malagnac F."/>
            <person name="Mello A."/>
            <person name="Molinier V."/>
            <person name="Miyauchi S."/>
            <person name="Poulain J."/>
            <person name="Riccioni C."/>
            <person name="Rubini A."/>
            <person name="Sitrit Y."/>
            <person name="Splivallo R."/>
            <person name="Traeger S."/>
            <person name="Wang M."/>
            <person name="Zifcakova L."/>
            <person name="Wipf D."/>
            <person name="Zambonelli A."/>
            <person name="Paolocci F."/>
            <person name="Nowrousian M."/>
            <person name="Ottonello S."/>
            <person name="Baldrian P."/>
            <person name="Spatafora J.W."/>
            <person name="Henrissat B."/>
            <person name="Nagy L.G."/>
            <person name="Aury J.M."/>
            <person name="Wincker P."/>
            <person name="Grigoriev I.V."/>
            <person name="Bonfante P."/>
            <person name="Martin F.M."/>
        </authorList>
    </citation>
    <scope>NUCLEOTIDE SEQUENCE [LARGE SCALE GENOMIC DNA]</scope>
    <source>
        <strain evidence="3 4">CCBAS932</strain>
    </source>
</reference>
<organism evidence="3 4">
    <name type="scientific">Morchella conica CCBAS932</name>
    <dbReference type="NCBI Taxonomy" id="1392247"/>
    <lineage>
        <taxon>Eukaryota</taxon>
        <taxon>Fungi</taxon>
        <taxon>Dikarya</taxon>
        <taxon>Ascomycota</taxon>
        <taxon>Pezizomycotina</taxon>
        <taxon>Pezizomycetes</taxon>
        <taxon>Pezizales</taxon>
        <taxon>Morchellaceae</taxon>
        <taxon>Morchella</taxon>
    </lineage>
</organism>
<dbReference type="AlphaFoldDB" id="A0A3N4KI71"/>
<dbReference type="EMBL" id="ML119155">
    <property type="protein sequence ID" value="RPB09118.1"/>
    <property type="molecule type" value="Genomic_DNA"/>
</dbReference>
<dbReference type="Proteomes" id="UP000277580">
    <property type="component" value="Unassembled WGS sequence"/>
</dbReference>
<name>A0A3N4KI71_9PEZI</name>